<feature type="domain" description="YqaJ viral recombinase" evidence="1">
    <location>
        <begin position="99"/>
        <end position="189"/>
    </location>
</feature>
<reference evidence="2 3" key="1">
    <citation type="submission" date="2020-06" db="EMBL/GenBank/DDBJ databases">
        <authorList>
            <person name="Li R."/>
            <person name="Bekaert M."/>
        </authorList>
    </citation>
    <scope>NUCLEOTIDE SEQUENCE [LARGE SCALE GENOMIC DNA]</scope>
    <source>
        <strain evidence="3">wild</strain>
    </source>
</reference>
<dbReference type="Proteomes" id="UP000507470">
    <property type="component" value="Unassembled WGS sequence"/>
</dbReference>
<dbReference type="InterPro" id="IPR019080">
    <property type="entry name" value="YqaJ_viral_recombinase"/>
</dbReference>
<evidence type="ECO:0000259" key="1">
    <source>
        <dbReference type="Pfam" id="PF09588"/>
    </source>
</evidence>
<dbReference type="EMBL" id="CACVKT020003209">
    <property type="protein sequence ID" value="CAC5382389.1"/>
    <property type="molecule type" value="Genomic_DNA"/>
</dbReference>
<accession>A0A6J8BIB0</accession>
<dbReference type="AlphaFoldDB" id="A0A6J8BIB0"/>
<name>A0A6J8BIB0_MYTCO</name>
<gene>
    <name evidence="2" type="ORF">MCOR_18224</name>
</gene>
<dbReference type="Pfam" id="PF09588">
    <property type="entry name" value="YqaJ"/>
    <property type="match status" value="1"/>
</dbReference>
<evidence type="ECO:0000313" key="2">
    <source>
        <dbReference type="EMBL" id="CAC5382389.1"/>
    </source>
</evidence>
<dbReference type="PANTHER" id="PTHR47526">
    <property type="entry name" value="ATP-DEPENDENT DNA HELICASE"/>
    <property type="match status" value="1"/>
</dbReference>
<dbReference type="OrthoDB" id="6161568at2759"/>
<sequence length="278" mass="31927">MGSILRDNKPVITVLTEPNRPMRIGDKFSEMYENEWTHAYSVLEDSQFKEIETIGILIKILRRLSDDEIKGFIKVVTDSIKINTSKYIPLLRNLDTALVCRTPIDNPSKSLLKDICYPANNKFSSKETEWGCEHESMVRHHYFTEMSKKHENFEIKDVGFMIDPRYLYMRTSSNGKASCDCCEKDMFVERISGDTSLCQDILSKSEAFFKRAVLPELIGKLYSRPLRAQPVLAVLAFNSTNNTNTNSSTTNQEIICICRKEFNEDTDDVIDCDNENCP</sequence>
<evidence type="ECO:0000313" key="3">
    <source>
        <dbReference type="Proteomes" id="UP000507470"/>
    </source>
</evidence>
<protein>
    <recommendedName>
        <fullName evidence="1">YqaJ viral recombinase domain-containing protein</fullName>
    </recommendedName>
</protein>
<organism evidence="2 3">
    <name type="scientific">Mytilus coruscus</name>
    <name type="common">Sea mussel</name>
    <dbReference type="NCBI Taxonomy" id="42192"/>
    <lineage>
        <taxon>Eukaryota</taxon>
        <taxon>Metazoa</taxon>
        <taxon>Spiralia</taxon>
        <taxon>Lophotrochozoa</taxon>
        <taxon>Mollusca</taxon>
        <taxon>Bivalvia</taxon>
        <taxon>Autobranchia</taxon>
        <taxon>Pteriomorphia</taxon>
        <taxon>Mytilida</taxon>
        <taxon>Mytiloidea</taxon>
        <taxon>Mytilidae</taxon>
        <taxon>Mytilinae</taxon>
        <taxon>Mytilus</taxon>
    </lineage>
</organism>
<proteinExistence type="predicted"/>
<dbReference type="InterPro" id="IPR011604">
    <property type="entry name" value="PDDEXK-like_dom_sf"/>
</dbReference>
<keyword evidence="3" id="KW-1185">Reference proteome</keyword>
<dbReference type="Gene3D" id="3.90.320.10">
    <property type="match status" value="1"/>
</dbReference>